<organism evidence="3 4">
    <name type="scientific">Pseudoloma neurophilia</name>
    <dbReference type="NCBI Taxonomy" id="146866"/>
    <lineage>
        <taxon>Eukaryota</taxon>
        <taxon>Fungi</taxon>
        <taxon>Fungi incertae sedis</taxon>
        <taxon>Microsporidia</taxon>
        <taxon>Pseudoloma</taxon>
    </lineage>
</organism>
<sequence length="398" mass="46448">MMLPKFEESQLDQHLKEIINCKWKKTVLENGKTNCIVLCVATVDTLKTNENKNKKVVARFYGKNTSTFINRERELENIQFLSEYGLAPKILKIFNNGYILEYKEGKVLNLDQMAKYKKLIAEEMRKYHSLKQNGPSNLFKTLNDWYWKAYVNHKDFLLKNNILKMIKQAEEQTKNCKTGFCHNDLLSSNMILSFNENNTLSDIINISRNNVDNLDNLDNSVSPNNLSPNKVGSNKVGSNNSYSVSPNNLNPNNTYSVSPNKVGSNIQTEKLTFIDFEYSGINFISYDLANHFREYIGYSFDIKKFPNESDIIEFLQYYYGSNINDKIIKHTIKEIRYFLPLVDIFWGLWALLKSDQVEKSEDCSEKNDTIRSTDFDYMKYAKFKIGLVPEDFSDWWIE</sequence>
<keyword evidence="4" id="KW-1185">Reference proteome</keyword>
<dbReference type="Gene3D" id="3.90.1200.10">
    <property type="match status" value="2"/>
</dbReference>
<keyword evidence="3" id="KW-0723">Serine/threonine-protein kinase</keyword>
<dbReference type="GO" id="GO:0006646">
    <property type="term" value="P:phosphatidylethanolamine biosynthetic process"/>
    <property type="evidence" value="ECO:0007669"/>
    <property type="project" value="TreeGrafter"/>
</dbReference>
<dbReference type="PANTHER" id="PTHR22603">
    <property type="entry name" value="CHOLINE/ETHANOALAMINE KINASE"/>
    <property type="match status" value="1"/>
</dbReference>
<dbReference type="InterPro" id="IPR011009">
    <property type="entry name" value="Kinase-like_dom_sf"/>
</dbReference>
<dbReference type="Proteomes" id="UP000051530">
    <property type="component" value="Unassembled WGS sequence"/>
</dbReference>
<dbReference type="VEuPathDB" id="MicrosporidiaDB:M153_12800018639"/>
<reference evidence="3 4" key="1">
    <citation type="submission" date="2015-07" db="EMBL/GenBank/DDBJ databases">
        <title>The genome of Pseudoloma neurophilia, a relevant intracellular parasite of the zebrafish.</title>
        <authorList>
            <person name="Ndikumana S."/>
            <person name="Pelin A."/>
            <person name="Sanders J."/>
            <person name="Corradi N."/>
        </authorList>
    </citation>
    <scope>NUCLEOTIDE SEQUENCE [LARGE SCALE GENOMIC DNA]</scope>
    <source>
        <strain evidence="3 4">MK1</strain>
    </source>
</reference>
<name>A0A0R0LZW6_9MICR</name>
<protein>
    <submittedName>
        <fullName evidence="3">Serine/threonine protein kinase</fullName>
    </submittedName>
</protein>
<feature type="compositionally biased region" description="Low complexity" evidence="2">
    <location>
        <begin position="217"/>
        <end position="229"/>
    </location>
</feature>
<evidence type="ECO:0000313" key="3">
    <source>
        <dbReference type="EMBL" id="KRH94854.1"/>
    </source>
</evidence>
<dbReference type="GO" id="GO:0004674">
    <property type="term" value="F:protein serine/threonine kinase activity"/>
    <property type="evidence" value="ECO:0007669"/>
    <property type="project" value="UniProtKB-KW"/>
</dbReference>
<proteinExistence type="inferred from homology"/>
<comment type="similarity">
    <text evidence="1">Belongs to the choline/ethanolamine kinase family.</text>
</comment>
<evidence type="ECO:0000313" key="4">
    <source>
        <dbReference type="Proteomes" id="UP000051530"/>
    </source>
</evidence>
<evidence type="ECO:0000256" key="1">
    <source>
        <dbReference type="ARBA" id="ARBA00038211"/>
    </source>
</evidence>
<dbReference type="Gene3D" id="3.30.200.20">
    <property type="entry name" value="Phosphorylase Kinase, domain 1"/>
    <property type="match status" value="1"/>
</dbReference>
<dbReference type="SUPFAM" id="SSF56112">
    <property type="entry name" value="Protein kinase-like (PK-like)"/>
    <property type="match status" value="1"/>
</dbReference>
<keyword evidence="3" id="KW-0418">Kinase</keyword>
<dbReference type="Pfam" id="PF01633">
    <property type="entry name" value="Choline_kinase"/>
    <property type="match status" value="1"/>
</dbReference>
<feature type="compositionally biased region" description="Polar residues" evidence="2">
    <location>
        <begin position="230"/>
        <end position="261"/>
    </location>
</feature>
<gene>
    <name evidence="3" type="ORF">M153_12800018639</name>
</gene>
<comment type="caution">
    <text evidence="3">The sequence shown here is derived from an EMBL/GenBank/DDBJ whole genome shotgun (WGS) entry which is preliminary data.</text>
</comment>
<evidence type="ECO:0000256" key="2">
    <source>
        <dbReference type="SAM" id="MobiDB-lite"/>
    </source>
</evidence>
<dbReference type="AlphaFoldDB" id="A0A0R0LZW6"/>
<dbReference type="GO" id="GO:0004305">
    <property type="term" value="F:ethanolamine kinase activity"/>
    <property type="evidence" value="ECO:0007669"/>
    <property type="project" value="TreeGrafter"/>
</dbReference>
<keyword evidence="3" id="KW-0808">Transferase</keyword>
<dbReference type="EMBL" id="LGUB01000024">
    <property type="protein sequence ID" value="KRH94854.1"/>
    <property type="molecule type" value="Genomic_DNA"/>
</dbReference>
<dbReference type="GO" id="GO:0004103">
    <property type="term" value="F:choline kinase activity"/>
    <property type="evidence" value="ECO:0007669"/>
    <property type="project" value="TreeGrafter"/>
</dbReference>
<dbReference type="OrthoDB" id="10267235at2759"/>
<dbReference type="PANTHER" id="PTHR22603:SF93">
    <property type="entry name" value="RE24176P"/>
    <property type="match status" value="1"/>
</dbReference>
<accession>A0A0R0LZW6</accession>
<feature type="region of interest" description="Disordered" evidence="2">
    <location>
        <begin position="217"/>
        <end position="261"/>
    </location>
</feature>
<dbReference type="GO" id="GO:0005737">
    <property type="term" value="C:cytoplasm"/>
    <property type="evidence" value="ECO:0007669"/>
    <property type="project" value="TreeGrafter"/>
</dbReference>